<evidence type="ECO:0000256" key="5">
    <source>
        <dbReference type="ARBA" id="ARBA00022806"/>
    </source>
</evidence>
<dbReference type="InterPro" id="IPR044749">
    <property type="entry name" value="FANCM_DEXDc"/>
</dbReference>
<dbReference type="InterPro" id="IPR027417">
    <property type="entry name" value="P-loop_NTPase"/>
</dbReference>
<keyword evidence="4" id="KW-0378">Hydrolase</keyword>
<evidence type="ECO:0000256" key="9">
    <source>
        <dbReference type="RuleBase" id="RU367027"/>
    </source>
</evidence>
<comment type="subcellular location">
    <subcellularLocation>
        <location evidence="1 9">Nucleus</location>
    </subcellularLocation>
</comment>
<dbReference type="SMART" id="SM00490">
    <property type="entry name" value="HELICc"/>
    <property type="match status" value="1"/>
</dbReference>
<evidence type="ECO:0000256" key="2">
    <source>
        <dbReference type="ARBA" id="ARBA00009889"/>
    </source>
</evidence>
<dbReference type="CDD" id="cd18801">
    <property type="entry name" value="SF2_C_FANCM_Hef"/>
    <property type="match status" value="1"/>
</dbReference>
<feature type="compositionally biased region" description="Polar residues" evidence="10">
    <location>
        <begin position="917"/>
        <end position="930"/>
    </location>
</feature>
<dbReference type="GO" id="GO:0009378">
    <property type="term" value="F:four-way junction helicase activity"/>
    <property type="evidence" value="ECO:0007669"/>
    <property type="project" value="TreeGrafter"/>
</dbReference>
<evidence type="ECO:0000259" key="12">
    <source>
        <dbReference type="PROSITE" id="PS51194"/>
    </source>
</evidence>
<dbReference type="PROSITE" id="PS51192">
    <property type="entry name" value="HELICASE_ATP_BIND_1"/>
    <property type="match status" value="1"/>
</dbReference>
<dbReference type="CDD" id="cd12091">
    <property type="entry name" value="FANCM_ID"/>
    <property type="match status" value="1"/>
</dbReference>
<keyword evidence="3" id="KW-0547">Nucleotide-binding</keyword>
<feature type="region of interest" description="Disordered" evidence="10">
    <location>
        <begin position="65"/>
        <end position="130"/>
    </location>
</feature>
<dbReference type="EMBL" id="JAUEPS010000005">
    <property type="protein sequence ID" value="KAK0465346.1"/>
    <property type="molecule type" value="Genomic_DNA"/>
</dbReference>
<dbReference type="Proteomes" id="UP001175211">
    <property type="component" value="Unassembled WGS sequence"/>
</dbReference>
<dbReference type="AlphaFoldDB" id="A0AA39NGS0"/>
<dbReference type="GO" id="GO:0000400">
    <property type="term" value="F:four-way junction DNA binding"/>
    <property type="evidence" value="ECO:0007669"/>
    <property type="project" value="TreeGrafter"/>
</dbReference>
<protein>
    <recommendedName>
        <fullName evidence="9">ATP-dependent DNA helicase</fullName>
        <ecNumber evidence="9">3.6.4.12</ecNumber>
    </recommendedName>
</protein>
<keyword evidence="7" id="KW-0539">Nucleus</keyword>
<dbReference type="PANTHER" id="PTHR14025:SF20">
    <property type="entry name" value="FANCONI ANEMIA GROUP M PROTEIN"/>
    <property type="match status" value="1"/>
</dbReference>
<evidence type="ECO:0000313" key="13">
    <source>
        <dbReference type="EMBL" id="KAK0465346.1"/>
    </source>
</evidence>
<keyword evidence="14" id="KW-1185">Reference proteome</keyword>
<dbReference type="Pfam" id="PF04851">
    <property type="entry name" value="ResIII"/>
    <property type="match status" value="1"/>
</dbReference>
<dbReference type="InterPro" id="IPR001650">
    <property type="entry name" value="Helicase_C-like"/>
</dbReference>
<feature type="compositionally biased region" description="Low complexity" evidence="10">
    <location>
        <begin position="1068"/>
        <end position="1079"/>
    </location>
</feature>
<feature type="domain" description="Helicase C-terminal" evidence="12">
    <location>
        <begin position="568"/>
        <end position="732"/>
    </location>
</feature>
<dbReference type="GO" id="GO:0036297">
    <property type="term" value="P:interstrand cross-link repair"/>
    <property type="evidence" value="ECO:0007669"/>
    <property type="project" value="TreeGrafter"/>
</dbReference>
<evidence type="ECO:0000256" key="10">
    <source>
        <dbReference type="SAM" id="MobiDB-lite"/>
    </source>
</evidence>
<dbReference type="SUPFAM" id="SSF52540">
    <property type="entry name" value="P-loop containing nucleoside triphosphate hydrolases"/>
    <property type="match status" value="1"/>
</dbReference>
<feature type="region of interest" description="Disordered" evidence="10">
    <location>
        <begin position="1051"/>
        <end position="1177"/>
    </location>
</feature>
<keyword evidence="6" id="KW-0067">ATP-binding</keyword>
<dbReference type="GeneID" id="85355328"/>
<dbReference type="GO" id="GO:0005634">
    <property type="term" value="C:nucleus"/>
    <property type="evidence" value="ECO:0007669"/>
    <property type="project" value="UniProtKB-SubCell"/>
</dbReference>
<feature type="compositionally biased region" description="Basic residues" evidence="10">
    <location>
        <begin position="1085"/>
        <end position="1094"/>
    </location>
</feature>
<dbReference type="Gene3D" id="3.40.50.300">
    <property type="entry name" value="P-loop containing nucleotide triphosphate hydrolases"/>
    <property type="match status" value="2"/>
</dbReference>
<feature type="compositionally biased region" description="Basic and acidic residues" evidence="10">
    <location>
        <begin position="756"/>
        <end position="777"/>
    </location>
</feature>
<dbReference type="RefSeq" id="XP_060336394.1">
    <property type="nucleotide sequence ID" value="XM_060471780.1"/>
</dbReference>
<feature type="region of interest" description="Disordered" evidence="10">
    <location>
        <begin position="756"/>
        <end position="788"/>
    </location>
</feature>
<evidence type="ECO:0000256" key="8">
    <source>
        <dbReference type="ARBA" id="ARBA00047995"/>
    </source>
</evidence>
<dbReference type="FunFam" id="3.40.50.300:FF:000861">
    <property type="entry name" value="Fanconi anemia, complementation group M"/>
    <property type="match status" value="1"/>
</dbReference>
<reference evidence="13" key="1">
    <citation type="submission" date="2023-06" db="EMBL/GenBank/DDBJ databases">
        <authorList>
            <consortium name="Lawrence Berkeley National Laboratory"/>
            <person name="Ahrendt S."/>
            <person name="Sahu N."/>
            <person name="Indic B."/>
            <person name="Wong-Bajracharya J."/>
            <person name="Merenyi Z."/>
            <person name="Ke H.-M."/>
            <person name="Monk M."/>
            <person name="Kocsube S."/>
            <person name="Drula E."/>
            <person name="Lipzen A."/>
            <person name="Balint B."/>
            <person name="Henrissat B."/>
            <person name="Andreopoulos B."/>
            <person name="Martin F.M."/>
            <person name="Harder C.B."/>
            <person name="Rigling D."/>
            <person name="Ford K.L."/>
            <person name="Foster G.D."/>
            <person name="Pangilinan J."/>
            <person name="Papanicolaou A."/>
            <person name="Barry K."/>
            <person name="LaButti K."/>
            <person name="Viragh M."/>
            <person name="Koriabine M."/>
            <person name="Yan M."/>
            <person name="Riley R."/>
            <person name="Champramary S."/>
            <person name="Plett K.L."/>
            <person name="Tsai I.J."/>
            <person name="Slot J."/>
            <person name="Sipos G."/>
            <person name="Plett J."/>
            <person name="Nagy L.G."/>
            <person name="Grigoriev I.V."/>
        </authorList>
    </citation>
    <scope>NUCLEOTIDE SEQUENCE</scope>
    <source>
        <strain evidence="13">CCBAS 213</strain>
    </source>
</reference>
<proteinExistence type="inferred from homology"/>
<evidence type="ECO:0000259" key="11">
    <source>
        <dbReference type="PROSITE" id="PS51192"/>
    </source>
</evidence>
<dbReference type="InterPro" id="IPR006935">
    <property type="entry name" value="Helicase/UvrB_N"/>
</dbReference>
<comment type="catalytic activity">
    <reaction evidence="8 9">
        <text>ATP + H2O = ADP + phosphate + H(+)</text>
        <dbReference type="Rhea" id="RHEA:13065"/>
        <dbReference type="ChEBI" id="CHEBI:15377"/>
        <dbReference type="ChEBI" id="CHEBI:15378"/>
        <dbReference type="ChEBI" id="CHEBI:30616"/>
        <dbReference type="ChEBI" id="CHEBI:43474"/>
        <dbReference type="ChEBI" id="CHEBI:456216"/>
        <dbReference type="EC" id="3.6.4.12"/>
    </reaction>
</comment>
<dbReference type="InterPro" id="IPR039686">
    <property type="entry name" value="FANCM/Mph1-like_ID"/>
</dbReference>
<evidence type="ECO:0000256" key="3">
    <source>
        <dbReference type="ARBA" id="ARBA00022741"/>
    </source>
</evidence>
<evidence type="ECO:0000256" key="6">
    <source>
        <dbReference type="ARBA" id="ARBA00022840"/>
    </source>
</evidence>
<sequence>MSSDGFFDDDDIDDAFLEELNAIEAAHFSPPKAARPIAPLAVDEDDSFDLTFDFNEEDLRRVDQDVMKSYQSQSSGLASTRKSSSSGHLQTTLFGEVLPPSASSSKPKTAPQRVQSTSRNPFGHQAPKTKYWDHTEFAKSGLKSSKNKDKGKGKATFDFPEDEDFDESLEFEQFPAPFISVGPPPPMKLSPDLLEAKHWIYPLNRPKRDYQFNIVKHCLFDNTIVALPTGLGKTFVAGVVMLNFYRWFPEGKVVFVAPTKPLVAQQIDACHQTCGIPGSDAIELTGQNPKPMRHRAWKEKRVFYMTPQTLINDLTSETLRRTRYYSNRHFHYSLILFLDEAHRATGDYAYNQVVRFLMAKNPHFRLLALTATPGGNPEAVQSLIDGLHISRIEIRDENSLDLKAYIHEKRIEQHIVSMSEDIVRIRALLAQLMEIYFKPLVSRGMFHGGNVMNMHPYAFQARMRDARGSQGWAIWNLSMLMTLARIMGYLVEGTTEMCYNALVELASGNGNDTGVKSKAASKAKKLNDEPVFHSLMRELKAQKARGFSMHPKMELLKGIIVQYFGEKLPDDNADEVPEKSKAMVFATNRDSVDEIVAVLNAERPLIRASRFIGQGTDKQGRKGFSQREQLEVIKRFKEDEFNVLVATSIGEEGLDIGEVDLIVCYDAQKTPIRMLQRLGRTGRKRAGVVHVLLSEGREEFNLEKAKDTYKNVQKTIWRGDQLELYADVERLLPDHVTPQCLEKTMEIQEYIRVDGRKKSLGEEPQRGTKRKRNDDIQRNIPPGASTGFVPVRDLVVKGAKKKNKGVILSRDLETAGQDDDTDRELELGMLALKRSKSTVEVPTSRSTKGKLKKLAEPTLSQGMDDSDDMDIEQGLNPLPPAKPTSLPLLYPNTESVIDLTDSDSEVPRPAHVRSSHSPKSASPNPVSSNRDMSWLVDDDDDVAFDIVSSSPIQSTPKRTHERFSGGEDSVEIVDSDAAPSDLVYGHTPASDVDESVQIIEMETPFRSHQHKQAKYAGGKESVQILDHPIRSPDLVVVPSSSPVSSLLVTKARGTSMAPPPVPSRIFASSSDTNSPPQSSFPIRPRINKGKKRARTAIESPEMELSPPSQRRLHKRKKSATTPKSDKSRPLLDNVWDMDAVHSGDEVSEGSSHSEDDVESESDRRFLEELPETQLSQSYDQSLAYRESLLSQAPIGGAGPVFAYRPVKRGPFGRGNSISMAERRVMLSSSPSRSEEPDEYEMGSFVVDDDAEILYD</sequence>
<dbReference type="GO" id="GO:0016787">
    <property type="term" value="F:hydrolase activity"/>
    <property type="evidence" value="ECO:0007669"/>
    <property type="project" value="UniProtKB-KW"/>
</dbReference>
<dbReference type="PROSITE" id="PS51194">
    <property type="entry name" value="HELICASE_CTER"/>
    <property type="match status" value="1"/>
</dbReference>
<dbReference type="GO" id="GO:0043138">
    <property type="term" value="F:3'-5' DNA helicase activity"/>
    <property type="evidence" value="ECO:0007669"/>
    <property type="project" value="InterPro"/>
</dbReference>
<dbReference type="CDD" id="cd18033">
    <property type="entry name" value="DEXDc_FANCM"/>
    <property type="match status" value="1"/>
</dbReference>
<feature type="compositionally biased region" description="Polar residues" evidence="10">
    <location>
        <begin position="69"/>
        <end position="93"/>
    </location>
</feature>
<keyword evidence="5" id="KW-0347">Helicase</keyword>
<accession>A0AA39NGS0</accession>
<feature type="compositionally biased region" description="Low complexity" evidence="10">
    <location>
        <begin position="99"/>
        <end position="111"/>
    </location>
</feature>
<dbReference type="InterPro" id="IPR014001">
    <property type="entry name" value="Helicase_ATP-bd"/>
</dbReference>
<organism evidence="13 14">
    <name type="scientific">Armillaria tabescens</name>
    <name type="common">Ringless honey mushroom</name>
    <name type="synonym">Agaricus tabescens</name>
    <dbReference type="NCBI Taxonomy" id="1929756"/>
    <lineage>
        <taxon>Eukaryota</taxon>
        <taxon>Fungi</taxon>
        <taxon>Dikarya</taxon>
        <taxon>Basidiomycota</taxon>
        <taxon>Agaricomycotina</taxon>
        <taxon>Agaricomycetes</taxon>
        <taxon>Agaricomycetidae</taxon>
        <taxon>Agaricales</taxon>
        <taxon>Marasmiineae</taxon>
        <taxon>Physalacriaceae</taxon>
        <taxon>Desarmillaria</taxon>
    </lineage>
</organism>
<evidence type="ECO:0000256" key="4">
    <source>
        <dbReference type="ARBA" id="ARBA00022801"/>
    </source>
</evidence>
<dbReference type="Pfam" id="PF00271">
    <property type="entry name" value="Helicase_C"/>
    <property type="match status" value="1"/>
</dbReference>
<comment type="function">
    <text evidence="9">ATP-dependent DNA helicase involved in DNA damage repair by homologous recombination and in genome maintenance. Capable of unwinding D-loops. Plays a role in limiting crossover recombinants during mitotic DNA double-strand break (DSB) repair. Component of a FANCM-MHF complex which promotes gene conversion at blocked replication forks, probably by reversal of the stalled fork.</text>
</comment>
<comment type="caution">
    <text evidence="13">The sequence shown here is derived from an EMBL/GenBank/DDBJ whole genome shotgun (WGS) entry which is preliminary data.</text>
</comment>
<feature type="domain" description="Helicase ATP-binding" evidence="11">
    <location>
        <begin position="214"/>
        <end position="391"/>
    </location>
</feature>
<name>A0AA39NGS0_ARMTA</name>
<feature type="region of interest" description="Disordered" evidence="10">
    <location>
        <begin position="835"/>
        <end position="933"/>
    </location>
</feature>
<dbReference type="GO" id="GO:0005524">
    <property type="term" value="F:ATP binding"/>
    <property type="evidence" value="ECO:0007669"/>
    <property type="project" value="UniProtKB-UniRule"/>
</dbReference>
<comment type="subunit">
    <text evidence="9">Interacts with the MHF histone-fold complex to form the FANCM-MHF complex.</text>
</comment>
<evidence type="ECO:0000256" key="7">
    <source>
        <dbReference type="ARBA" id="ARBA00023242"/>
    </source>
</evidence>
<dbReference type="EC" id="3.6.4.12" evidence="9"/>
<gene>
    <name evidence="13" type="ORF">EV420DRAFT_1513955</name>
</gene>
<evidence type="ECO:0000256" key="1">
    <source>
        <dbReference type="ARBA" id="ARBA00004123"/>
    </source>
</evidence>
<dbReference type="GO" id="GO:0045003">
    <property type="term" value="P:double-strand break repair via synthesis-dependent strand annealing"/>
    <property type="evidence" value="ECO:0007669"/>
    <property type="project" value="TreeGrafter"/>
</dbReference>
<dbReference type="SMART" id="SM00487">
    <property type="entry name" value="DEXDc"/>
    <property type="match status" value="1"/>
</dbReference>
<evidence type="ECO:0000313" key="14">
    <source>
        <dbReference type="Proteomes" id="UP001175211"/>
    </source>
</evidence>
<dbReference type="PANTHER" id="PTHR14025">
    <property type="entry name" value="FANCONI ANEMIA GROUP M FANCM FAMILY MEMBER"/>
    <property type="match status" value="1"/>
</dbReference>
<comment type="similarity">
    <text evidence="2 9">Belongs to the DEAD box helicase family. DEAH subfamily. FANCM sub-subfamily.</text>
</comment>